<evidence type="ECO:0000259" key="2">
    <source>
        <dbReference type="Pfam" id="PF18008"/>
    </source>
</evidence>
<evidence type="ECO:0000259" key="1">
    <source>
        <dbReference type="Pfam" id="PF01047"/>
    </source>
</evidence>
<feature type="domain" description="Replication initiator protein A C-terminal" evidence="2">
    <location>
        <begin position="181"/>
        <end position="271"/>
    </location>
</feature>
<dbReference type="InterPro" id="IPR041151">
    <property type="entry name" value="Bac_RepA_C"/>
</dbReference>
<evidence type="ECO:0000313" key="4">
    <source>
        <dbReference type="Proteomes" id="UP000831859"/>
    </source>
</evidence>
<feature type="domain" description="HTH marR-type" evidence="1">
    <location>
        <begin position="19"/>
        <end position="85"/>
    </location>
</feature>
<reference evidence="3 4" key="1">
    <citation type="journal article" date="2022" name="Int. J. Syst. Evol. Microbiol.">
        <title>Apilactobacillus apisilvae sp. nov., Nicolia spurrieriana gen. nov. sp. nov., Bombilactobacillus folatiphilus sp. nov. and Bombilactobacillus thymidiniphilus sp. nov., four new lactic acid bacterial isolates from stingless bees Tetragonula carbonaria and Austroplebeia australis.</title>
        <authorList>
            <person name="Oliphant S.A."/>
            <person name="Watson-Haigh N.S."/>
            <person name="Sumby K.M."/>
            <person name="Gardner J."/>
            <person name="Groom S."/>
            <person name="Jiranek V."/>
        </authorList>
    </citation>
    <scope>NUCLEOTIDE SEQUENCE [LARGE SCALE GENOMIC DNA]</scope>
    <source>
        <strain evidence="3 4">SG5_A10</strain>
    </source>
</reference>
<proteinExistence type="predicted"/>
<dbReference type="Proteomes" id="UP000831859">
    <property type="component" value="Plasmid p2unnamed"/>
</dbReference>
<name>A0ABY4PK60_9LACO</name>
<dbReference type="EMBL" id="CP093364">
    <property type="protein sequence ID" value="UQS85832.1"/>
    <property type="molecule type" value="Genomic_DNA"/>
</dbReference>
<dbReference type="Pfam" id="PF18008">
    <property type="entry name" value="Bac_RepA_C"/>
    <property type="match status" value="1"/>
</dbReference>
<accession>A0ABY4PK60</accession>
<evidence type="ECO:0000313" key="3">
    <source>
        <dbReference type="EMBL" id="UQS85832.1"/>
    </source>
</evidence>
<keyword evidence="3" id="KW-0614">Plasmid</keyword>
<organism evidence="3 4">
    <name type="scientific">Apilactobacillus apisilvae</name>
    <dbReference type="NCBI Taxonomy" id="2923364"/>
    <lineage>
        <taxon>Bacteria</taxon>
        <taxon>Bacillati</taxon>
        <taxon>Bacillota</taxon>
        <taxon>Bacilli</taxon>
        <taxon>Lactobacillales</taxon>
        <taxon>Lactobacillaceae</taxon>
        <taxon>Apilactobacillus</taxon>
    </lineage>
</organism>
<dbReference type="InterPro" id="IPR036388">
    <property type="entry name" value="WH-like_DNA-bd_sf"/>
</dbReference>
<geneLocation type="plasmid" evidence="3 4">
    <name>p2unnamed</name>
</geneLocation>
<dbReference type="Gene3D" id="1.10.10.10">
    <property type="entry name" value="Winged helix-like DNA-binding domain superfamily/Winged helix DNA-binding domain"/>
    <property type="match status" value="1"/>
</dbReference>
<dbReference type="SUPFAM" id="SSF46785">
    <property type="entry name" value="Winged helix' DNA-binding domain"/>
    <property type="match status" value="1"/>
</dbReference>
<dbReference type="RefSeq" id="WP_249511796.1">
    <property type="nucleotide sequence ID" value="NZ_CP093364.1"/>
</dbReference>
<protein>
    <submittedName>
        <fullName evidence="3">MarR family transcriptional regulator</fullName>
    </submittedName>
</protein>
<dbReference type="InterPro" id="IPR000835">
    <property type="entry name" value="HTH_MarR-typ"/>
</dbReference>
<dbReference type="InterPro" id="IPR036390">
    <property type="entry name" value="WH_DNA-bd_sf"/>
</dbReference>
<dbReference type="Pfam" id="PF01047">
    <property type="entry name" value="MarR"/>
    <property type="match status" value="1"/>
</dbReference>
<sequence>MNSQFIKNYTEFEKAGFRPTEVSILSHLYDYGNLSVKNGWIEDGVVFVKYLRSSLASKINVSVDTITRSLKVIEDRGWIKVKRQKNAASIYYLPKYNDVNSGLDTQNASTENANCNMNQTKFKQSYTNETNVTCKSSKNEQIAMSKTEVGTEENKTIHVSGLDRMQNLVNSLKQKACFGHDLINILVKYSENTGVLYNYAKLIFKAKKTVIAKLVKNGKPEAKEALRFENNISLMPELTEFMKSLIIKTRCTKYIKNVAGYITKSLHEFFTDAVGGYMSIERQAELYKNTRGFNIPIIKLDK</sequence>
<gene>
    <name evidence="3" type="ORF">MOO46_07785</name>
</gene>
<keyword evidence="4" id="KW-1185">Reference proteome</keyword>